<keyword evidence="2" id="KW-1185">Reference proteome</keyword>
<dbReference type="EMBL" id="FO082872">
    <property type="protein sequence ID" value="SJK85932.1"/>
    <property type="molecule type" value="Genomic_DNA"/>
</dbReference>
<dbReference type="GeneID" id="24424126"/>
<dbReference type="Proteomes" id="UP000002899">
    <property type="component" value="Chromosome II"/>
</dbReference>
<proteinExistence type="predicted"/>
<dbReference type="Pfam" id="PF04032">
    <property type="entry name" value="Rpr2"/>
    <property type="match status" value="1"/>
</dbReference>
<dbReference type="GO" id="GO:0006396">
    <property type="term" value="P:RNA processing"/>
    <property type="evidence" value="ECO:0007669"/>
    <property type="project" value="InterPro"/>
</dbReference>
<protein>
    <submittedName>
        <fullName evidence="1">Uncharacterized protein</fullName>
    </submittedName>
</protein>
<evidence type="ECO:0000313" key="2">
    <source>
        <dbReference type="Proteomes" id="UP000002899"/>
    </source>
</evidence>
<dbReference type="InterPro" id="IPR007175">
    <property type="entry name" value="Rpr2/Snm1/Rpp21"/>
</dbReference>
<dbReference type="KEGG" id="bmic:BMR1_02g01705"/>
<reference evidence="1 2" key="2">
    <citation type="journal article" date="2013" name="PLoS ONE">
        <title>Whole genome mapping and re-organization of the nuclear and mitochondrial genomes of Babesia microti isolates.</title>
        <authorList>
            <person name="Cornillot E."/>
            <person name="Dassouli A."/>
            <person name="Garg A."/>
            <person name="Pachikara N."/>
            <person name="Randazzo S."/>
            <person name="Depoix D."/>
            <person name="Carcy B."/>
            <person name="Delbecq S."/>
            <person name="Frutos R."/>
            <person name="Silva J.C."/>
            <person name="Sutton R."/>
            <person name="Krause P.J."/>
            <person name="Mamoun C.B."/>
        </authorList>
    </citation>
    <scope>NUCLEOTIDE SEQUENCE [LARGE SCALE GENOMIC DNA]</scope>
    <source>
        <strain evidence="1 2">RI</strain>
    </source>
</reference>
<evidence type="ECO:0000313" key="1">
    <source>
        <dbReference type="EMBL" id="SJK85932.1"/>
    </source>
</evidence>
<dbReference type="VEuPathDB" id="PiroplasmaDB:BMR1_02g01705"/>
<sequence length="107" mass="12419">MELNEKELLFKRIDYLSICALKFAELDPCVSRNLMRRTVELVEYCNLEIPDRQLLLFCNHCGSIRIPGLLAKVEVSKALDKLTNNFKLINTCCACKIKYTYNNKLTK</sequence>
<dbReference type="AlphaFoldDB" id="A0A1R4AAA1"/>
<name>A0A1R4AAA1_BABMR</name>
<reference evidence="1 2" key="3">
    <citation type="journal article" date="2016" name="Sci. Rep.">
        <title>Genome-wide diversity and gene expression profiling of Babesia microti isolates identify polymorphic genes that mediate host-pathogen interactions.</title>
        <authorList>
            <person name="Silva J.C."/>
            <person name="Cornillot E."/>
            <person name="McCracken C."/>
            <person name="Usmani-Brown S."/>
            <person name="Dwivedi A."/>
            <person name="Ifeonu O.O."/>
            <person name="Crabtree J."/>
            <person name="Gotia H.T."/>
            <person name="Virji A.Z."/>
            <person name="Reynes C."/>
            <person name="Colinge J."/>
            <person name="Kumar V."/>
            <person name="Lawres L."/>
            <person name="Pazzi J.E."/>
            <person name="Pablo J.V."/>
            <person name="Hung C."/>
            <person name="Brancato J."/>
            <person name="Kumari P."/>
            <person name="Orvis J."/>
            <person name="Tretina K."/>
            <person name="Chibucos M."/>
            <person name="Ott S."/>
            <person name="Sadzewicz L."/>
            <person name="Sengamalay N."/>
            <person name="Shetty A.C."/>
            <person name="Su Q."/>
            <person name="Tallon L."/>
            <person name="Fraser C.M."/>
            <person name="Frutos R."/>
            <person name="Molina D.M."/>
            <person name="Krause P.J."/>
            <person name="Ben Mamoun C."/>
        </authorList>
    </citation>
    <scope>NUCLEOTIDE SEQUENCE [LARGE SCALE GENOMIC DNA]</scope>
    <source>
        <strain evidence="1 2">RI</strain>
    </source>
</reference>
<accession>A0A1R4AAA1</accession>
<organism evidence="1 2">
    <name type="scientific">Babesia microti (strain RI)</name>
    <dbReference type="NCBI Taxonomy" id="1133968"/>
    <lineage>
        <taxon>Eukaryota</taxon>
        <taxon>Sar</taxon>
        <taxon>Alveolata</taxon>
        <taxon>Apicomplexa</taxon>
        <taxon>Aconoidasida</taxon>
        <taxon>Piroplasmida</taxon>
        <taxon>Babesiidae</taxon>
        <taxon>Babesia</taxon>
    </lineage>
</organism>
<dbReference type="RefSeq" id="XP_021338139.1">
    <property type="nucleotide sequence ID" value="XM_021481503.1"/>
</dbReference>
<reference evidence="1 2" key="1">
    <citation type="journal article" date="2012" name="Nucleic Acids Res.">
        <title>Sequencing of the smallest Apicomplexan genome from the human pathogen Babesia microti.</title>
        <authorList>
            <person name="Cornillot E."/>
            <person name="Hadj-Kaddour K."/>
            <person name="Dassouli A."/>
            <person name="Noel B."/>
            <person name="Ranwez V."/>
            <person name="Vacherie B."/>
            <person name="Augagneur Y."/>
            <person name="Bres V."/>
            <person name="Duclos A."/>
            <person name="Randazzo S."/>
            <person name="Carcy B."/>
            <person name="Debierre-Grockiego F."/>
            <person name="Delbecq S."/>
            <person name="Moubri-Menage K."/>
            <person name="Shams-Eldin H."/>
            <person name="Usmani-Brown S."/>
            <person name="Bringaud F."/>
            <person name="Wincker P."/>
            <person name="Vivares C.P."/>
            <person name="Schwarz R.T."/>
            <person name="Schetters T.P."/>
            <person name="Krause P.J."/>
            <person name="Gorenflot A."/>
            <person name="Berry V."/>
            <person name="Barbe V."/>
            <person name="Ben Mamoun C."/>
        </authorList>
    </citation>
    <scope>NUCLEOTIDE SEQUENCE [LARGE SCALE GENOMIC DNA]</scope>
    <source>
        <strain evidence="1 2">RI</strain>
    </source>
</reference>